<reference evidence="2 3" key="1">
    <citation type="submission" date="2022-12" db="EMBL/GenBank/DDBJ databases">
        <title>Chromosome-scale assembly of the Ensete ventricosum genome.</title>
        <authorList>
            <person name="Dussert Y."/>
            <person name="Stocks J."/>
            <person name="Wendawek A."/>
            <person name="Woldeyes F."/>
            <person name="Nichols R.A."/>
            <person name="Borrell J.S."/>
        </authorList>
    </citation>
    <scope>NUCLEOTIDE SEQUENCE [LARGE SCALE GENOMIC DNA]</scope>
    <source>
        <strain evidence="3">cv. Maze</strain>
        <tissue evidence="2">Seeds</tissue>
    </source>
</reference>
<comment type="caution">
    <text evidence="2">The sequence shown here is derived from an EMBL/GenBank/DDBJ whole genome shotgun (WGS) entry which is preliminary data.</text>
</comment>
<dbReference type="Proteomes" id="UP001222027">
    <property type="component" value="Unassembled WGS sequence"/>
</dbReference>
<evidence type="ECO:0000313" key="2">
    <source>
        <dbReference type="EMBL" id="KAJ8510008.1"/>
    </source>
</evidence>
<keyword evidence="3" id="KW-1185">Reference proteome</keyword>
<proteinExistence type="predicted"/>
<dbReference type="EMBL" id="JAQQAF010000001">
    <property type="protein sequence ID" value="KAJ8510008.1"/>
    <property type="molecule type" value="Genomic_DNA"/>
</dbReference>
<organism evidence="2 3">
    <name type="scientific">Ensete ventricosum</name>
    <name type="common">Abyssinian banana</name>
    <name type="synonym">Musa ensete</name>
    <dbReference type="NCBI Taxonomy" id="4639"/>
    <lineage>
        <taxon>Eukaryota</taxon>
        <taxon>Viridiplantae</taxon>
        <taxon>Streptophyta</taxon>
        <taxon>Embryophyta</taxon>
        <taxon>Tracheophyta</taxon>
        <taxon>Spermatophyta</taxon>
        <taxon>Magnoliopsida</taxon>
        <taxon>Liliopsida</taxon>
        <taxon>Zingiberales</taxon>
        <taxon>Musaceae</taxon>
        <taxon>Ensete</taxon>
    </lineage>
</organism>
<name>A0AAV8RT83_ENSVE</name>
<gene>
    <name evidence="2" type="ORF">OPV22_000442</name>
</gene>
<feature type="region of interest" description="Disordered" evidence="1">
    <location>
        <begin position="1"/>
        <end position="20"/>
    </location>
</feature>
<sequence>MENSTGPKYPKKPAGNPYPKRGQVMVRIFKEIPQPSAPVLPEITAARPKQAAVAARRRPPLFATALDKAEADELPMLILASVLHLPIQ</sequence>
<protein>
    <recommendedName>
        <fullName evidence="4">APO domain-containing protein</fullName>
    </recommendedName>
</protein>
<evidence type="ECO:0000313" key="3">
    <source>
        <dbReference type="Proteomes" id="UP001222027"/>
    </source>
</evidence>
<accession>A0AAV8RT83</accession>
<evidence type="ECO:0008006" key="4">
    <source>
        <dbReference type="Google" id="ProtNLM"/>
    </source>
</evidence>
<dbReference type="AlphaFoldDB" id="A0AAV8RT83"/>
<evidence type="ECO:0000256" key="1">
    <source>
        <dbReference type="SAM" id="MobiDB-lite"/>
    </source>
</evidence>